<dbReference type="GO" id="GO:0008168">
    <property type="term" value="F:methyltransferase activity"/>
    <property type="evidence" value="ECO:0007669"/>
    <property type="project" value="InterPro"/>
</dbReference>
<accession>A0A060Y597</accession>
<protein>
    <recommendedName>
        <fullName evidence="2">Alkylated DNA repair protein AlkB homologue 8 N-terminal domain-containing protein</fullName>
    </recommendedName>
</protein>
<gene>
    <name evidence="3" type="ORF">GSONMT00038446001</name>
</gene>
<feature type="domain" description="Alkylated DNA repair protein AlkB homologue 8 N-terminal" evidence="2">
    <location>
        <begin position="111"/>
        <end position="150"/>
    </location>
</feature>
<evidence type="ECO:0000313" key="3">
    <source>
        <dbReference type="EMBL" id="CDQ86677.1"/>
    </source>
</evidence>
<reference evidence="3" key="2">
    <citation type="submission" date="2014-03" db="EMBL/GenBank/DDBJ databases">
        <authorList>
            <person name="Genoscope - CEA"/>
        </authorList>
    </citation>
    <scope>NUCLEOTIDE SEQUENCE</scope>
</reference>
<dbReference type="EMBL" id="FR907429">
    <property type="protein sequence ID" value="CDQ86677.1"/>
    <property type="molecule type" value="Genomic_DNA"/>
</dbReference>
<feature type="region of interest" description="Disordered" evidence="1">
    <location>
        <begin position="1"/>
        <end position="35"/>
    </location>
</feature>
<dbReference type="Pfam" id="PF09004">
    <property type="entry name" value="ALKBH8_N"/>
    <property type="match status" value="1"/>
</dbReference>
<name>A0A060Y597_ONCMY</name>
<dbReference type="AlphaFoldDB" id="A0A060Y597"/>
<dbReference type="Proteomes" id="UP000193380">
    <property type="component" value="Unassembled WGS sequence"/>
</dbReference>
<dbReference type="InterPro" id="IPR015095">
    <property type="entry name" value="AlkB_hom8_N"/>
</dbReference>
<sequence length="234" mass="26396">MSHKHTNSSVQHLPLQLDPGLPDGPPPGGKDRQQHICHADPQHWRPLVPSCTPCSPTTVWPITTPNTINTIKFADGTTVVGLITDNDETAYREESFKFLGVHITNKLSRSKHTKTIVKRAQQSLFPRRRLKRFGLGPQILKKFYSCTIESILTGCVTVCCGNRLASDRKALQLAVRTAQYITGAKVHIIQDICTRRCQGEAQKIVRDSRLSSLLSHSKWYRRAKSRSKRFLNSF</sequence>
<dbReference type="GO" id="GO:0016706">
    <property type="term" value="F:2-oxoglutarate-dependent dioxygenase activity"/>
    <property type="evidence" value="ECO:0007669"/>
    <property type="project" value="InterPro"/>
</dbReference>
<reference evidence="3" key="1">
    <citation type="journal article" date="2014" name="Nat. Commun.">
        <title>The rainbow trout genome provides novel insights into evolution after whole-genome duplication in vertebrates.</title>
        <authorList>
            <person name="Berthelot C."/>
            <person name="Brunet F."/>
            <person name="Chalopin D."/>
            <person name="Juanchich A."/>
            <person name="Bernard M."/>
            <person name="Noel B."/>
            <person name="Bento P."/>
            <person name="Da Silva C."/>
            <person name="Labadie K."/>
            <person name="Alberti A."/>
            <person name="Aury J.M."/>
            <person name="Louis A."/>
            <person name="Dehais P."/>
            <person name="Bardou P."/>
            <person name="Montfort J."/>
            <person name="Klopp C."/>
            <person name="Cabau C."/>
            <person name="Gaspin C."/>
            <person name="Thorgaard G.H."/>
            <person name="Boussaha M."/>
            <person name="Quillet E."/>
            <person name="Guyomard R."/>
            <person name="Galiana D."/>
            <person name="Bobe J."/>
            <person name="Volff J.N."/>
            <person name="Genet C."/>
            <person name="Wincker P."/>
            <person name="Jaillon O."/>
            <person name="Roest Crollius H."/>
            <person name="Guiguen Y."/>
        </authorList>
    </citation>
    <scope>NUCLEOTIDE SEQUENCE [LARGE SCALE GENOMIC DNA]</scope>
</reference>
<proteinExistence type="predicted"/>
<dbReference type="STRING" id="8022.A0A060Y597"/>
<evidence type="ECO:0000313" key="4">
    <source>
        <dbReference type="Proteomes" id="UP000193380"/>
    </source>
</evidence>
<evidence type="ECO:0000259" key="2">
    <source>
        <dbReference type="Pfam" id="PF09004"/>
    </source>
</evidence>
<evidence type="ECO:0000256" key="1">
    <source>
        <dbReference type="SAM" id="MobiDB-lite"/>
    </source>
</evidence>
<dbReference type="PaxDb" id="8022-A0A060Y597"/>
<organism evidence="3 4">
    <name type="scientific">Oncorhynchus mykiss</name>
    <name type="common">Rainbow trout</name>
    <name type="synonym">Salmo gairdneri</name>
    <dbReference type="NCBI Taxonomy" id="8022"/>
    <lineage>
        <taxon>Eukaryota</taxon>
        <taxon>Metazoa</taxon>
        <taxon>Chordata</taxon>
        <taxon>Craniata</taxon>
        <taxon>Vertebrata</taxon>
        <taxon>Euteleostomi</taxon>
        <taxon>Actinopterygii</taxon>
        <taxon>Neopterygii</taxon>
        <taxon>Teleostei</taxon>
        <taxon>Protacanthopterygii</taxon>
        <taxon>Salmoniformes</taxon>
        <taxon>Salmonidae</taxon>
        <taxon>Salmoninae</taxon>
        <taxon>Oncorhynchus</taxon>
    </lineage>
</organism>